<proteinExistence type="predicted"/>
<protein>
    <submittedName>
        <fullName evidence="1">Uncharacterized protein</fullName>
    </submittedName>
</protein>
<reference evidence="1 2" key="1">
    <citation type="submission" date="2019-05" db="EMBL/GenBank/DDBJ databases">
        <title>Another draft genome of Portunus trituberculatus and its Hox gene families provides insights of decapod evolution.</title>
        <authorList>
            <person name="Jeong J.-H."/>
            <person name="Song I."/>
            <person name="Kim S."/>
            <person name="Choi T."/>
            <person name="Kim D."/>
            <person name="Ryu S."/>
            <person name="Kim W."/>
        </authorList>
    </citation>
    <scope>NUCLEOTIDE SEQUENCE [LARGE SCALE GENOMIC DNA]</scope>
    <source>
        <tissue evidence="1">Muscle</tissue>
    </source>
</reference>
<evidence type="ECO:0000313" key="1">
    <source>
        <dbReference type="EMBL" id="MPC74848.1"/>
    </source>
</evidence>
<comment type="caution">
    <text evidence="1">The sequence shown here is derived from an EMBL/GenBank/DDBJ whole genome shotgun (WGS) entry which is preliminary data.</text>
</comment>
<name>A0A5B7I1L7_PORTR</name>
<keyword evidence="2" id="KW-1185">Reference proteome</keyword>
<evidence type="ECO:0000313" key="2">
    <source>
        <dbReference type="Proteomes" id="UP000324222"/>
    </source>
</evidence>
<dbReference type="EMBL" id="VSRR010039822">
    <property type="protein sequence ID" value="MPC74848.1"/>
    <property type="molecule type" value="Genomic_DNA"/>
</dbReference>
<dbReference type="AlphaFoldDB" id="A0A5B7I1L7"/>
<organism evidence="1 2">
    <name type="scientific">Portunus trituberculatus</name>
    <name type="common">Swimming crab</name>
    <name type="synonym">Neptunus trituberculatus</name>
    <dbReference type="NCBI Taxonomy" id="210409"/>
    <lineage>
        <taxon>Eukaryota</taxon>
        <taxon>Metazoa</taxon>
        <taxon>Ecdysozoa</taxon>
        <taxon>Arthropoda</taxon>
        <taxon>Crustacea</taxon>
        <taxon>Multicrustacea</taxon>
        <taxon>Malacostraca</taxon>
        <taxon>Eumalacostraca</taxon>
        <taxon>Eucarida</taxon>
        <taxon>Decapoda</taxon>
        <taxon>Pleocyemata</taxon>
        <taxon>Brachyura</taxon>
        <taxon>Eubrachyura</taxon>
        <taxon>Portunoidea</taxon>
        <taxon>Portunidae</taxon>
        <taxon>Portuninae</taxon>
        <taxon>Portunus</taxon>
    </lineage>
</organism>
<gene>
    <name evidence="1" type="ORF">E2C01_069225</name>
</gene>
<sequence length="29" mass="3227">MSLHPMRPRLSIKAVVGGSTIKPQYSLQM</sequence>
<dbReference type="Proteomes" id="UP000324222">
    <property type="component" value="Unassembled WGS sequence"/>
</dbReference>
<accession>A0A5B7I1L7</accession>